<feature type="signal peptide" evidence="1">
    <location>
        <begin position="1"/>
        <end position="23"/>
    </location>
</feature>
<proteinExistence type="predicted"/>
<dbReference type="AlphaFoldDB" id="A0A347UEZ4"/>
<dbReference type="KEGG" id="pamo:BAR1_05425"/>
<evidence type="ECO:0000313" key="2">
    <source>
        <dbReference type="EMBL" id="AXX97422.1"/>
    </source>
</evidence>
<dbReference type="EMBL" id="CP032125">
    <property type="protein sequence ID" value="AXX97422.1"/>
    <property type="molecule type" value="Genomic_DNA"/>
</dbReference>
<reference evidence="2 3" key="1">
    <citation type="submission" date="2018-09" db="EMBL/GenBank/DDBJ databases">
        <title>Profundibacter amoris BAR1 gen. nov., sp. nov., a new member of the Roseobacter clade isolated at Lokis Castle Vent Field on the Arctic Mid-Oceanic Ridge.</title>
        <authorList>
            <person name="Le Moine Bauer S."/>
            <person name="Sjoeberg A.G."/>
            <person name="L'Haridon S."/>
            <person name="Stokke R."/>
            <person name="Roalkvam I."/>
            <person name="Steen I.H."/>
            <person name="Dahle H."/>
        </authorList>
    </citation>
    <scope>NUCLEOTIDE SEQUENCE [LARGE SCALE GENOMIC DNA]</scope>
    <source>
        <strain evidence="2 3">BAR1</strain>
    </source>
</reference>
<keyword evidence="3" id="KW-1185">Reference proteome</keyword>
<protein>
    <submittedName>
        <fullName evidence="2">Uncharacterized protein</fullName>
    </submittedName>
</protein>
<dbReference type="OrthoDB" id="9807350at2"/>
<name>A0A347UEZ4_9RHOB</name>
<dbReference type="Proteomes" id="UP000261704">
    <property type="component" value="Chromosome"/>
</dbReference>
<gene>
    <name evidence="2" type="ORF">BAR1_05425</name>
</gene>
<sequence>MKPKKIFGTAICAISLWANPLLAQTTVEVNTLKVEGLVVGVPQKIDADFAAEHGVTVPKPFHFTVPTDRTKNIKVLYAPEVPGYAKYNFATEDNRLRSSIHFIPFALNRNVEGDLLQALANVAKEGFIGAIVDPDKAEIDVTRQAEVGPYQAVEAIGRYAEADGTIVALRVVAVAGEGETEGLIAIINALPETTGMTKVGDIIYVDGSRALGTMRFD</sequence>
<accession>A0A347UEZ4</accession>
<keyword evidence="1" id="KW-0732">Signal</keyword>
<organism evidence="2 3">
    <name type="scientific">Profundibacter amoris</name>
    <dbReference type="NCBI Taxonomy" id="2171755"/>
    <lineage>
        <taxon>Bacteria</taxon>
        <taxon>Pseudomonadati</taxon>
        <taxon>Pseudomonadota</taxon>
        <taxon>Alphaproteobacteria</taxon>
        <taxon>Rhodobacterales</taxon>
        <taxon>Paracoccaceae</taxon>
        <taxon>Profundibacter</taxon>
    </lineage>
</organism>
<evidence type="ECO:0000256" key="1">
    <source>
        <dbReference type="SAM" id="SignalP"/>
    </source>
</evidence>
<feature type="chain" id="PRO_5017004972" evidence="1">
    <location>
        <begin position="24"/>
        <end position="217"/>
    </location>
</feature>
<dbReference type="RefSeq" id="WP_118942079.1">
    <property type="nucleotide sequence ID" value="NZ_CP032125.1"/>
</dbReference>
<evidence type="ECO:0000313" key="3">
    <source>
        <dbReference type="Proteomes" id="UP000261704"/>
    </source>
</evidence>